<dbReference type="AlphaFoldDB" id="A0A151MJM2"/>
<evidence type="ECO:0000313" key="3">
    <source>
        <dbReference type="Proteomes" id="UP000050525"/>
    </source>
</evidence>
<accession>A0A151MJM2</accession>
<name>A0A151MJM2_ALLMI</name>
<evidence type="ECO:0000313" key="2">
    <source>
        <dbReference type="EMBL" id="KYO24741.1"/>
    </source>
</evidence>
<reference evidence="2 3" key="1">
    <citation type="journal article" date="2012" name="Genome Biol.">
        <title>Sequencing three crocodilian genomes to illuminate the evolution of archosaurs and amniotes.</title>
        <authorList>
            <person name="St John J.A."/>
            <person name="Braun E.L."/>
            <person name="Isberg S.R."/>
            <person name="Miles L.G."/>
            <person name="Chong A.Y."/>
            <person name="Gongora J."/>
            <person name="Dalzell P."/>
            <person name="Moran C."/>
            <person name="Bed'hom B."/>
            <person name="Abzhanov A."/>
            <person name="Burgess S.C."/>
            <person name="Cooksey A.M."/>
            <person name="Castoe T.A."/>
            <person name="Crawford N.G."/>
            <person name="Densmore L.D."/>
            <person name="Drew J.C."/>
            <person name="Edwards S.V."/>
            <person name="Faircloth B.C."/>
            <person name="Fujita M.K."/>
            <person name="Greenwold M.J."/>
            <person name="Hoffmann F.G."/>
            <person name="Howard J.M."/>
            <person name="Iguchi T."/>
            <person name="Janes D.E."/>
            <person name="Khan S.Y."/>
            <person name="Kohno S."/>
            <person name="de Koning A.J."/>
            <person name="Lance S.L."/>
            <person name="McCarthy F.M."/>
            <person name="McCormack J.E."/>
            <person name="Merchant M.E."/>
            <person name="Peterson D.G."/>
            <person name="Pollock D.D."/>
            <person name="Pourmand N."/>
            <person name="Raney B.J."/>
            <person name="Roessler K.A."/>
            <person name="Sanford J.R."/>
            <person name="Sawyer R.H."/>
            <person name="Schmidt C.J."/>
            <person name="Triplett E.W."/>
            <person name="Tuberville T.D."/>
            <person name="Venegas-Anaya M."/>
            <person name="Howard J.T."/>
            <person name="Jarvis E.D."/>
            <person name="Guillette L.J.Jr."/>
            <person name="Glenn T.C."/>
            <person name="Green R.E."/>
            <person name="Ray D.A."/>
        </authorList>
    </citation>
    <scope>NUCLEOTIDE SEQUENCE [LARGE SCALE GENOMIC DNA]</scope>
    <source>
        <strain evidence="2">KSC_2009_1</strain>
    </source>
</reference>
<proteinExistence type="predicted"/>
<feature type="region of interest" description="Disordered" evidence="1">
    <location>
        <begin position="1"/>
        <end position="76"/>
    </location>
</feature>
<feature type="compositionally biased region" description="Polar residues" evidence="1">
    <location>
        <begin position="59"/>
        <end position="73"/>
    </location>
</feature>
<sequence length="101" mass="11627">MTSFNVGKLVHTNLTGRRPEATDKDMQDNRRSPFCCNPHPPSQLQSTRRTRLRQHSSEGHWNTQASPPQQGYSPRSGLFTYLQANKFSKIIELAVPRKHLR</sequence>
<organism evidence="2 3">
    <name type="scientific">Alligator mississippiensis</name>
    <name type="common">American alligator</name>
    <dbReference type="NCBI Taxonomy" id="8496"/>
    <lineage>
        <taxon>Eukaryota</taxon>
        <taxon>Metazoa</taxon>
        <taxon>Chordata</taxon>
        <taxon>Craniata</taxon>
        <taxon>Vertebrata</taxon>
        <taxon>Euteleostomi</taxon>
        <taxon>Archelosauria</taxon>
        <taxon>Archosauria</taxon>
        <taxon>Crocodylia</taxon>
        <taxon>Alligatoridae</taxon>
        <taxon>Alligatorinae</taxon>
        <taxon>Alligator</taxon>
    </lineage>
</organism>
<comment type="caution">
    <text evidence="2">The sequence shown here is derived from an EMBL/GenBank/DDBJ whole genome shotgun (WGS) entry which is preliminary data.</text>
</comment>
<gene>
    <name evidence="2" type="ORF">Y1Q_0017827</name>
</gene>
<keyword evidence="3" id="KW-1185">Reference proteome</keyword>
<protein>
    <submittedName>
        <fullName evidence="2">Uncharacterized protein</fullName>
    </submittedName>
</protein>
<evidence type="ECO:0000256" key="1">
    <source>
        <dbReference type="SAM" id="MobiDB-lite"/>
    </source>
</evidence>
<dbReference type="Proteomes" id="UP000050525">
    <property type="component" value="Unassembled WGS sequence"/>
</dbReference>
<feature type="compositionally biased region" description="Basic and acidic residues" evidence="1">
    <location>
        <begin position="17"/>
        <end position="31"/>
    </location>
</feature>
<dbReference type="EMBL" id="AKHW03006032">
    <property type="protein sequence ID" value="KYO24741.1"/>
    <property type="molecule type" value="Genomic_DNA"/>
</dbReference>